<keyword evidence="2" id="KW-0285">Flavoprotein</keyword>
<comment type="caution">
    <text evidence="3">The sequence shown here is derived from an EMBL/GenBank/DDBJ whole genome shotgun (WGS) entry which is preliminary data.</text>
</comment>
<dbReference type="RefSeq" id="WP_143564149.1">
    <property type="nucleotide sequence ID" value="NZ_BMPL01000006.1"/>
</dbReference>
<accession>A0A553JQL9</accession>
<name>A0A553JQL9_SHEHA</name>
<dbReference type="EMBL" id="VKGK01000008">
    <property type="protein sequence ID" value="TRY14750.1"/>
    <property type="molecule type" value="Genomic_DNA"/>
</dbReference>
<evidence type="ECO:0000256" key="2">
    <source>
        <dbReference type="PIRSR" id="PIRSR011396-2"/>
    </source>
</evidence>
<dbReference type="OrthoDB" id="7178350at2"/>
<dbReference type="InterPro" id="IPR033856">
    <property type="entry name" value="Trp_halogen"/>
</dbReference>
<feature type="binding site" evidence="2">
    <location>
        <position position="196"/>
    </location>
    <ligand>
        <name>FAD</name>
        <dbReference type="ChEBI" id="CHEBI:57692"/>
    </ligand>
</feature>
<evidence type="ECO:0000313" key="4">
    <source>
        <dbReference type="Proteomes" id="UP000318126"/>
    </source>
</evidence>
<keyword evidence="2" id="KW-0547">Nucleotide-binding</keyword>
<evidence type="ECO:0000313" key="3">
    <source>
        <dbReference type="EMBL" id="TRY14750.1"/>
    </source>
</evidence>
<dbReference type="Pfam" id="PF04820">
    <property type="entry name" value="Trp_halogenase"/>
    <property type="match status" value="1"/>
</dbReference>
<dbReference type="Gene3D" id="3.50.50.60">
    <property type="entry name" value="FAD/NAD(P)-binding domain"/>
    <property type="match status" value="1"/>
</dbReference>
<dbReference type="InterPro" id="IPR036188">
    <property type="entry name" value="FAD/NAD-bd_sf"/>
</dbReference>
<protein>
    <submittedName>
        <fullName evidence="3">Tryptophan 7-halogenase</fullName>
    </submittedName>
</protein>
<evidence type="ECO:0000256" key="1">
    <source>
        <dbReference type="PIRSR" id="PIRSR011396-1"/>
    </source>
</evidence>
<feature type="binding site" evidence="2">
    <location>
        <position position="83"/>
    </location>
    <ligand>
        <name>7-chloro-L-tryptophan</name>
        <dbReference type="ChEBI" id="CHEBI:58713"/>
    </ligand>
</feature>
<keyword evidence="4" id="KW-1185">Reference proteome</keyword>
<dbReference type="PANTHER" id="PTHR43747:SF4">
    <property type="entry name" value="FLAVIN-DEPENDENT TRYPTOPHAN HALOGENASE"/>
    <property type="match status" value="1"/>
</dbReference>
<feature type="binding site" evidence="2">
    <location>
        <position position="364"/>
    </location>
    <ligand>
        <name>FAD</name>
        <dbReference type="ChEBI" id="CHEBI:57692"/>
    </ligand>
</feature>
<gene>
    <name evidence="3" type="ORF">FN961_08640</name>
</gene>
<reference evidence="4" key="1">
    <citation type="submission" date="2019-07" db="EMBL/GenBank/DDBJ databases">
        <title>Shewanella sp. YLB-08 draft genomic sequence.</title>
        <authorList>
            <person name="Yu L."/>
        </authorList>
    </citation>
    <scope>NUCLEOTIDE SEQUENCE [LARGE SCALE GENOMIC DNA]</scope>
    <source>
        <strain evidence="4">JCM 20706</strain>
    </source>
</reference>
<feature type="active site" evidence="1">
    <location>
        <position position="83"/>
    </location>
</feature>
<keyword evidence="2" id="KW-0274">FAD</keyword>
<dbReference type="PIRSF" id="PIRSF011396">
    <property type="entry name" value="Trp_halogenase"/>
    <property type="match status" value="1"/>
</dbReference>
<feature type="binding site" evidence="2">
    <location>
        <position position="360"/>
    </location>
    <ligand>
        <name>L-tryptophan</name>
        <dbReference type="ChEBI" id="CHEBI:57912"/>
    </ligand>
</feature>
<dbReference type="InterPro" id="IPR006905">
    <property type="entry name" value="Flavin_halogenase"/>
</dbReference>
<dbReference type="SUPFAM" id="SSF51905">
    <property type="entry name" value="FAD/NAD(P)-binding domain"/>
    <property type="match status" value="1"/>
</dbReference>
<feature type="binding site" evidence="2">
    <location>
        <position position="351"/>
    </location>
    <ligand>
        <name>FAD</name>
        <dbReference type="ChEBI" id="CHEBI:57692"/>
    </ligand>
</feature>
<dbReference type="Proteomes" id="UP000318126">
    <property type="component" value="Unassembled WGS sequence"/>
</dbReference>
<dbReference type="GO" id="GO:0004497">
    <property type="term" value="F:monooxygenase activity"/>
    <property type="evidence" value="ECO:0007669"/>
    <property type="project" value="InterPro"/>
</dbReference>
<feature type="binding site" evidence="2">
    <location>
        <begin position="13"/>
        <end position="16"/>
    </location>
    <ligand>
        <name>FAD</name>
        <dbReference type="ChEBI" id="CHEBI:57692"/>
    </ligand>
</feature>
<dbReference type="GO" id="GO:0000166">
    <property type="term" value="F:nucleotide binding"/>
    <property type="evidence" value="ECO:0007669"/>
    <property type="project" value="UniProtKB-KW"/>
</dbReference>
<dbReference type="InterPro" id="IPR050816">
    <property type="entry name" value="Flavin-dep_Halogenase_NPB"/>
</dbReference>
<dbReference type="AlphaFoldDB" id="A0A553JQL9"/>
<sequence length="526" mass="59061">MQKPTKKIVIVGGGTAGWITAGWLAAHHRTYDATSRVEVLLVESPNTPTIGVGEGTWPTMRNSLIKMGISETDFIRECDATFKQGAKFAKWVDGTQDDFYYHPLVLPQGFTQQDLAPYWSSQQKQTSLSADKHSFSNAVCFQESVCEQGLAPKTIRTAEYSDVANYAYHLDAGKFTDFLKRHCIEKLGVTYVSADVVAVNAHANGDIASLTTHVDNMPNGDISGDLFVDCTGFSSLLLGKHYQVPFIDCSDVLFIDTALAVHVPYDDADSPIASHTISTAQDAGWIWDIGLQHRRGVGYVYASKYTNEAAAMQALADYIGPKFTSLKVRKIPIHSGHRETFWHKNCVAVGLSAGFLEPLEASAIVLIELSAQMISEQLPANREVMDIVANRFNQTFRYRWDRIIDFLKLHYVLSQRDDTDFWKDNRDPATIPDSLKDLLKIWQHRAPADMDFTSNNEVFPAASYQYVLYGMGFETDFSMTPHMLNDWHTAHKQFAKNEHLIERALASLPTNRELINKIHQYGFNDL</sequence>
<organism evidence="3 4">
    <name type="scientific">Shewanella hanedai</name>
    <name type="common">Alteromonas hanedai</name>
    <dbReference type="NCBI Taxonomy" id="25"/>
    <lineage>
        <taxon>Bacteria</taxon>
        <taxon>Pseudomonadati</taxon>
        <taxon>Pseudomonadota</taxon>
        <taxon>Gammaproteobacteria</taxon>
        <taxon>Alteromonadales</taxon>
        <taxon>Shewanellaceae</taxon>
        <taxon>Shewanella</taxon>
    </lineage>
</organism>
<proteinExistence type="predicted"/>
<dbReference type="PANTHER" id="PTHR43747">
    <property type="entry name" value="FAD-BINDING PROTEIN"/>
    <property type="match status" value="1"/>
</dbReference>